<dbReference type="AlphaFoldDB" id="A0A915KSZ9"/>
<feature type="region of interest" description="Disordered" evidence="1">
    <location>
        <begin position="42"/>
        <end position="66"/>
    </location>
</feature>
<dbReference type="WBParaSite" id="nRc.2.0.1.t41606-RA">
    <property type="protein sequence ID" value="nRc.2.0.1.t41606-RA"/>
    <property type="gene ID" value="nRc.2.0.1.g41606"/>
</dbReference>
<protein>
    <submittedName>
        <fullName evidence="3">Uncharacterized protein</fullName>
    </submittedName>
</protein>
<proteinExistence type="predicted"/>
<reference evidence="3" key="1">
    <citation type="submission" date="2022-11" db="UniProtKB">
        <authorList>
            <consortium name="WormBaseParasite"/>
        </authorList>
    </citation>
    <scope>IDENTIFICATION</scope>
</reference>
<sequence length="103" mass="12039">MFKIPKLSAYQGQCSTRIPLLELRSTQPHILAYKIVALGIGQSQQQKRQHHNGRRGGDRQKKNQRHQISWFKQAVAHQIAELMQSNQQLPKFVLGQWNENKHF</sequence>
<dbReference type="Proteomes" id="UP000887565">
    <property type="component" value="Unplaced"/>
</dbReference>
<evidence type="ECO:0000256" key="1">
    <source>
        <dbReference type="SAM" id="MobiDB-lite"/>
    </source>
</evidence>
<organism evidence="2 3">
    <name type="scientific">Romanomermis culicivorax</name>
    <name type="common">Nematode worm</name>
    <dbReference type="NCBI Taxonomy" id="13658"/>
    <lineage>
        <taxon>Eukaryota</taxon>
        <taxon>Metazoa</taxon>
        <taxon>Ecdysozoa</taxon>
        <taxon>Nematoda</taxon>
        <taxon>Enoplea</taxon>
        <taxon>Dorylaimia</taxon>
        <taxon>Mermithida</taxon>
        <taxon>Mermithoidea</taxon>
        <taxon>Mermithidae</taxon>
        <taxon>Romanomermis</taxon>
    </lineage>
</organism>
<keyword evidence="2" id="KW-1185">Reference proteome</keyword>
<evidence type="ECO:0000313" key="3">
    <source>
        <dbReference type="WBParaSite" id="nRc.2.0.1.t41606-RA"/>
    </source>
</evidence>
<evidence type="ECO:0000313" key="2">
    <source>
        <dbReference type="Proteomes" id="UP000887565"/>
    </source>
</evidence>
<name>A0A915KSZ9_ROMCU</name>
<accession>A0A915KSZ9</accession>